<name>A0ABP8QKU6_9ACTN</name>
<comment type="caution">
    <text evidence="3">The sequence shown here is derived from an EMBL/GenBank/DDBJ whole genome shotgun (WGS) entry which is preliminary data.</text>
</comment>
<sequence>MVPGFRSTPMAAAVLCVAATVALSGCGGGSSGGVDRPASGGASAGADTDQLVEFAKCLRGQGVDVADPKAGQGLAEWIESTGVDASQLRKSGAMAKCQDKLPPGIKAYATDPAKKDDLLLKFAQCMRKNGVDMPDPKNGRPDFGDVDRDSPAYKTASEKCRKELPGLAR</sequence>
<dbReference type="PROSITE" id="PS51257">
    <property type="entry name" value="PROKAR_LIPOPROTEIN"/>
    <property type="match status" value="1"/>
</dbReference>
<evidence type="ECO:0000313" key="3">
    <source>
        <dbReference type="EMBL" id="GAA4504310.1"/>
    </source>
</evidence>
<feature type="signal peptide" evidence="2">
    <location>
        <begin position="1"/>
        <end position="24"/>
    </location>
</feature>
<dbReference type="EMBL" id="BAABHF010000035">
    <property type="protein sequence ID" value="GAA4504310.1"/>
    <property type="molecule type" value="Genomic_DNA"/>
</dbReference>
<evidence type="ECO:0008006" key="5">
    <source>
        <dbReference type="Google" id="ProtNLM"/>
    </source>
</evidence>
<dbReference type="Proteomes" id="UP001500503">
    <property type="component" value="Unassembled WGS sequence"/>
</dbReference>
<proteinExistence type="predicted"/>
<reference evidence="4" key="1">
    <citation type="journal article" date="2019" name="Int. J. Syst. Evol. Microbiol.">
        <title>The Global Catalogue of Microorganisms (GCM) 10K type strain sequencing project: providing services to taxonomists for standard genome sequencing and annotation.</title>
        <authorList>
            <consortium name="The Broad Institute Genomics Platform"/>
            <consortium name="The Broad Institute Genome Sequencing Center for Infectious Disease"/>
            <person name="Wu L."/>
            <person name="Ma J."/>
        </authorList>
    </citation>
    <scope>NUCLEOTIDE SEQUENCE [LARGE SCALE GENOMIC DNA]</scope>
    <source>
        <strain evidence="4">JCM 17933</strain>
    </source>
</reference>
<evidence type="ECO:0000256" key="1">
    <source>
        <dbReference type="SAM" id="MobiDB-lite"/>
    </source>
</evidence>
<keyword evidence="4" id="KW-1185">Reference proteome</keyword>
<keyword evidence="2" id="KW-0732">Signal</keyword>
<gene>
    <name evidence="3" type="ORF">GCM10023191_058390</name>
</gene>
<evidence type="ECO:0000256" key="2">
    <source>
        <dbReference type="SAM" id="SignalP"/>
    </source>
</evidence>
<evidence type="ECO:0000313" key="4">
    <source>
        <dbReference type="Proteomes" id="UP001500503"/>
    </source>
</evidence>
<organism evidence="3 4">
    <name type="scientific">Actinoallomurus oryzae</name>
    <dbReference type="NCBI Taxonomy" id="502180"/>
    <lineage>
        <taxon>Bacteria</taxon>
        <taxon>Bacillati</taxon>
        <taxon>Actinomycetota</taxon>
        <taxon>Actinomycetes</taxon>
        <taxon>Streptosporangiales</taxon>
        <taxon>Thermomonosporaceae</taxon>
        <taxon>Actinoallomurus</taxon>
    </lineage>
</organism>
<accession>A0ABP8QKU6</accession>
<protein>
    <recommendedName>
        <fullName evidence="5">Lipoprotein</fullName>
    </recommendedName>
</protein>
<feature type="chain" id="PRO_5046139698" description="Lipoprotein" evidence="2">
    <location>
        <begin position="25"/>
        <end position="169"/>
    </location>
</feature>
<feature type="region of interest" description="Disordered" evidence="1">
    <location>
        <begin position="129"/>
        <end position="169"/>
    </location>
</feature>
<feature type="compositionally biased region" description="Basic and acidic residues" evidence="1">
    <location>
        <begin position="134"/>
        <end position="169"/>
    </location>
</feature>
<dbReference type="RefSeq" id="WP_345469226.1">
    <property type="nucleotide sequence ID" value="NZ_BAABHF010000035.1"/>
</dbReference>